<dbReference type="STRING" id="292462.AWC05_04315"/>
<proteinExistence type="predicted"/>
<sequence>MAVWRHSQRVEPCIPARGCTYWNGAAMESTDYVDLDEIPEAVTSPTAAAARNAAHLARTLKSAQLAVRIMLMHS</sequence>
<protein>
    <submittedName>
        <fullName evidence="1">Uncharacterized protein</fullName>
    </submittedName>
</protein>
<evidence type="ECO:0000313" key="1">
    <source>
        <dbReference type="EMBL" id="ORV47824.1"/>
    </source>
</evidence>
<keyword evidence="2" id="KW-1185">Reference proteome</keyword>
<dbReference type="Proteomes" id="UP000193010">
    <property type="component" value="Unassembled WGS sequence"/>
</dbReference>
<name>A0A1X1TTB6_MYCFL</name>
<reference evidence="1 2" key="1">
    <citation type="submission" date="2016-01" db="EMBL/GenBank/DDBJ databases">
        <title>The new phylogeny of the genus Mycobacterium.</title>
        <authorList>
            <person name="Tarcisio F."/>
            <person name="Conor M."/>
            <person name="Antonella G."/>
            <person name="Elisabetta G."/>
            <person name="Giulia F.S."/>
            <person name="Sara T."/>
            <person name="Anna F."/>
            <person name="Clotilde B."/>
            <person name="Roberto B."/>
            <person name="Veronica D.S."/>
            <person name="Fabio R."/>
            <person name="Monica P."/>
            <person name="Olivier J."/>
            <person name="Enrico T."/>
            <person name="Nicola S."/>
        </authorList>
    </citation>
    <scope>NUCLEOTIDE SEQUENCE [LARGE SCALE GENOMIC DNA]</scope>
    <source>
        <strain evidence="1 2">DSM 44852</strain>
    </source>
</reference>
<comment type="caution">
    <text evidence="1">The sequence shown here is derived from an EMBL/GenBank/DDBJ whole genome shotgun (WGS) entry which is preliminary data.</text>
</comment>
<dbReference type="EMBL" id="LQOV01000034">
    <property type="protein sequence ID" value="ORV47824.1"/>
    <property type="molecule type" value="Genomic_DNA"/>
</dbReference>
<organism evidence="1 2">
    <name type="scientific">Mycobacterium florentinum</name>
    <dbReference type="NCBI Taxonomy" id="292462"/>
    <lineage>
        <taxon>Bacteria</taxon>
        <taxon>Bacillati</taxon>
        <taxon>Actinomycetota</taxon>
        <taxon>Actinomycetes</taxon>
        <taxon>Mycobacteriales</taxon>
        <taxon>Mycobacteriaceae</taxon>
        <taxon>Mycobacterium</taxon>
        <taxon>Mycobacterium simiae complex</taxon>
    </lineage>
</organism>
<gene>
    <name evidence="1" type="ORF">AWC05_04315</name>
</gene>
<evidence type="ECO:0000313" key="2">
    <source>
        <dbReference type="Proteomes" id="UP000193010"/>
    </source>
</evidence>
<accession>A0A1X1TTB6</accession>
<dbReference type="AlphaFoldDB" id="A0A1X1TTB6"/>